<keyword evidence="1" id="KW-0812">Transmembrane</keyword>
<gene>
    <name evidence="2" type="ORF">BDV33DRAFT_182916</name>
</gene>
<organism evidence="2 3">
    <name type="scientific">Aspergillus novoparasiticus</name>
    <dbReference type="NCBI Taxonomy" id="986946"/>
    <lineage>
        <taxon>Eukaryota</taxon>
        <taxon>Fungi</taxon>
        <taxon>Dikarya</taxon>
        <taxon>Ascomycota</taxon>
        <taxon>Pezizomycotina</taxon>
        <taxon>Eurotiomycetes</taxon>
        <taxon>Eurotiomycetidae</taxon>
        <taxon>Eurotiales</taxon>
        <taxon>Aspergillaceae</taxon>
        <taxon>Aspergillus</taxon>
        <taxon>Aspergillus subgen. Circumdati</taxon>
    </lineage>
</organism>
<feature type="transmembrane region" description="Helical" evidence="1">
    <location>
        <begin position="20"/>
        <end position="41"/>
    </location>
</feature>
<accession>A0A5N6EC13</accession>
<keyword evidence="3" id="KW-1185">Reference proteome</keyword>
<dbReference type="AlphaFoldDB" id="A0A5N6EC13"/>
<sequence>MSIPSMHVYRSGRPVGEYLLNFMMRCLNLLFCIVFAFFFVFDSFRLSLEDSVSILRIDIVPRRNKPPPFPHCMYIQYACTLYTEYAFTLKVSASGNRTFTFGVSAKGPKDET</sequence>
<proteinExistence type="predicted"/>
<name>A0A5N6EC13_9EURO</name>
<dbReference type="EMBL" id="ML733541">
    <property type="protein sequence ID" value="KAB8214343.1"/>
    <property type="molecule type" value="Genomic_DNA"/>
</dbReference>
<protein>
    <submittedName>
        <fullName evidence="2">Uncharacterized protein</fullName>
    </submittedName>
</protein>
<keyword evidence="1" id="KW-0472">Membrane</keyword>
<evidence type="ECO:0000256" key="1">
    <source>
        <dbReference type="SAM" id="Phobius"/>
    </source>
</evidence>
<evidence type="ECO:0000313" key="2">
    <source>
        <dbReference type="EMBL" id="KAB8214343.1"/>
    </source>
</evidence>
<dbReference type="Proteomes" id="UP000326799">
    <property type="component" value="Unassembled WGS sequence"/>
</dbReference>
<reference evidence="2 3" key="1">
    <citation type="submission" date="2019-04" db="EMBL/GenBank/DDBJ databases">
        <title>Fungal friends and foes A comparative genomics study of 23 Aspergillus species from section Flavi.</title>
        <authorList>
            <consortium name="DOE Joint Genome Institute"/>
            <person name="Kjaerbolling I."/>
            <person name="Vesth T.C."/>
            <person name="Frisvad J.C."/>
            <person name="Nybo J.L."/>
            <person name="Theobald S."/>
            <person name="Kildgaard S."/>
            <person name="Petersen T.I."/>
            <person name="Kuo A."/>
            <person name="Sato A."/>
            <person name="Lyhne E.K."/>
            <person name="Kogle M.E."/>
            <person name="Wiebenga A."/>
            <person name="Kun R.S."/>
            <person name="Lubbers R.J."/>
            <person name="Makela M.R."/>
            <person name="Barry K."/>
            <person name="Chovatia M."/>
            <person name="Clum A."/>
            <person name="Daum C."/>
            <person name="Haridas S."/>
            <person name="He G."/>
            <person name="LaButti K."/>
            <person name="Lipzen A."/>
            <person name="Mondo S."/>
            <person name="Pangilinan J."/>
            <person name="Riley R."/>
            <person name="Salamov A."/>
            <person name="Simmons B.A."/>
            <person name="Magnuson J.K."/>
            <person name="Henrissat B."/>
            <person name="Mortensen U.H."/>
            <person name="Larsen T.O."/>
            <person name="De vries R.P."/>
            <person name="Grigoriev I.V."/>
            <person name="Machida M."/>
            <person name="Baker S.E."/>
            <person name="Andersen M.R."/>
        </authorList>
    </citation>
    <scope>NUCLEOTIDE SEQUENCE [LARGE SCALE GENOMIC DNA]</scope>
    <source>
        <strain evidence="2 3">CBS 126849</strain>
    </source>
</reference>
<keyword evidence="1" id="KW-1133">Transmembrane helix</keyword>
<evidence type="ECO:0000313" key="3">
    <source>
        <dbReference type="Proteomes" id="UP000326799"/>
    </source>
</evidence>